<feature type="compositionally biased region" description="Low complexity" evidence="1">
    <location>
        <begin position="301"/>
        <end position="318"/>
    </location>
</feature>
<dbReference type="EMBL" id="AP022577">
    <property type="protein sequence ID" value="BBX82306.1"/>
    <property type="molecule type" value="Genomic_DNA"/>
</dbReference>
<feature type="compositionally biased region" description="Gly residues" evidence="1">
    <location>
        <begin position="263"/>
        <end position="275"/>
    </location>
</feature>
<feature type="compositionally biased region" description="Low complexity" evidence="1">
    <location>
        <begin position="480"/>
        <end position="507"/>
    </location>
</feature>
<feature type="compositionally biased region" description="Gly residues" evidence="1">
    <location>
        <begin position="225"/>
        <end position="246"/>
    </location>
</feature>
<organism evidence="2 3">
    <name type="scientific">Mycolicibacterium aubagnense</name>
    <dbReference type="NCBI Taxonomy" id="319707"/>
    <lineage>
        <taxon>Bacteria</taxon>
        <taxon>Bacillati</taxon>
        <taxon>Actinomycetota</taxon>
        <taxon>Actinomycetes</taxon>
        <taxon>Mycobacteriales</taxon>
        <taxon>Mycobacteriaceae</taxon>
        <taxon>Mycolicibacterium</taxon>
    </lineage>
</organism>
<feature type="compositionally biased region" description="Pro residues" evidence="1">
    <location>
        <begin position="469"/>
        <end position="479"/>
    </location>
</feature>
<proteinExistence type="predicted"/>
<protein>
    <recommendedName>
        <fullName evidence="4">ESX-1 secretion-associated protein EspK</fullName>
    </recommendedName>
</protein>
<feature type="compositionally biased region" description="Low complexity" evidence="1">
    <location>
        <begin position="455"/>
        <end position="468"/>
    </location>
</feature>
<feature type="region of interest" description="Disordered" evidence="1">
    <location>
        <begin position="188"/>
        <end position="441"/>
    </location>
</feature>
<feature type="compositionally biased region" description="Low complexity" evidence="1">
    <location>
        <begin position="329"/>
        <end position="389"/>
    </location>
</feature>
<evidence type="ECO:0000256" key="1">
    <source>
        <dbReference type="SAM" id="MobiDB-lite"/>
    </source>
</evidence>
<gene>
    <name evidence="2" type="ORF">MAUB_01790</name>
</gene>
<sequence>MPEIVPYDDGDWGKQTVVGPAFPNVHENALNELAESLMALGDRLDGEVIPHHAHQRMQLSDWEGEAGRLAEAAAGGVLGSYGDACKAAYEAARKVFRAESAVVQTKNDVNNTARAVQSGCQAFYDASKAMFAAGEANRASDPVAASAFFQSAALFTAQIQTLIKVGLAENIAAVAACATGLAKELGVPPGTPGADGKMPPPPPPPVQNAGAPGMAPVSVVPGSPSGSGGTQGGGLLGGNNSHGGGQPPSPQANDTPETSQSGGSTGGPSSHGGGEPPKQELPKPEMAANQKGGSLDGPGHGTPTQATAAGTADVAPGAGPAGGAPPPAGGINAAMGPSGSRPTSSATTSASAPSTSSAATSALGSPSSSATGQQSTGQQTGQQGQGQQTPKNPFGQLPTQPLSAAANTAPLAAPEQATPTGTGSGTPTAAGSGAATGTSGAGAAPVAQAAASTAAPATGTPAGAAPAAPLGPAPTPSPAAPVAQPTTGAAGTGPGVAPMSANQQQNAAAAAPIPVTAARAERDAMSAAARAGLVRKSAGDADVQFAERIAAALHAPPSIPPMAWNFVWAVGVTSNGEIIAANSYGVSFIPDGMCLPSQVIFVSADERIPAGQRGRWVREPFVALQAWCAFYEKTLKVVIGTEQEVQRFAGSMQTKIIAPEDIPTDGLMKGRTRLEVIAPEAAAKLAEWPDAQLHEALPPQPVQLIPPDPAAIGKAWMESIRPLMQTTGETYRTAHLEKLAAYGRLQEAAALYRAYTAPYVADLRAAITDWVWWQQFSTIQGDAQLVELGA</sequence>
<feature type="compositionally biased region" description="Low complexity" evidence="1">
    <location>
        <begin position="210"/>
        <end position="224"/>
    </location>
</feature>
<reference evidence="2 3" key="1">
    <citation type="journal article" date="2019" name="Emerg. Microbes Infect.">
        <title>Comprehensive subspecies identification of 175 nontuberculous mycobacteria species based on 7547 genomic profiles.</title>
        <authorList>
            <person name="Matsumoto Y."/>
            <person name="Kinjo T."/>
            <person name="Motooka D."/>
            <person name="Nabeya D."/>
            <person name="Jung N."/>
            <person name="Uechi K."/>
            <person name="Horii T."/>
            <person name="Iida T."/>
            <person name="Fujita J."/>
            <person name="Nakamura S."/>
        </authorList>
    </citation>
    <scope>NUCLEOTIDE SEQUENCE [LARGE SCALE GENOMIC DNA]</scope>
    <source>
        <strain evidence="2 3">JCM 15296</strain>
    </source>
</reference>
<accession>A0ABM7I6X2</accession>
<feature type="compositionally biased region" description="Low complexity" evidence="1">
    <location>
        <begin position="404"/>
        <end position="441"/>
    </location>
</feature>
<evidence type="ECO:0000313" key="2">
    <source>
        <dbReference type="EMBL" id="BBX82306.1"/>
    </source>
</evidence>
<evidence type="ECO:0008006" key="4">
    <source>
        <dbReference type="Google" id="ProtNLM"/>
    </source>
</evidence>
<evidence type="ECO:0000313" key="3">
    <source>
        <dbReference type="Proteomes" id="UP000465609"/>
    </source>
</evidence>
<dbReference type="Proteomes" id="UP000465609">
    <property type="component" value="Chromosome"/>
</dbReference>
<feature type="region of interest" description="Disordered" evidence="1">
    <location>
        <begin position="455"/>
        <end position="507"/>
    </location>
</feature>
<keyword evidence="3" id="KW-1185">Reference proteome</keyword>
<name>A0ABM7I6X2_9MYCO</name>